<proteinExistence type="predicted"/>
<dbReference type="InterPro" id="IPR008909">
    <property type="entry name" value="DALR_anticod-bd"/>
</dbReference>
<dbReference type="GeneTree" id="ENSGT00390000014621"/>
<dbReference type="PANTHER" id="PTHR16043:SF1">
    <property type="entry name" value="DALR ANTICODON-BINDING DOMAIN-CONTAINING PROTEIN 3"/>
    <property type="match status" value="1"/>
</dbReference>
<dbReference type="AlphaFoldDB" id="U3IH24"/>
<gene>
    <name evidence="3" type="primary">DALRD3</name>
</gene>
<dbReference type="GO" id="GO:0006420">
    <property type="term" value="P:arginyl-tRNA aminoacylation"/>
    <property type="evidence" value="ECO:0007669"/>
    <property type="project" value="InterPro"/>
</dbReference>
<dbReference type="InterPro" id="IPR009080">
    <property type="entry name" value="tRNAsynth_Ia_anticodon-bd"/>
</dbReference>
<evidence type="ECO:0000313" key="4">
    <source>
        <dbReference type="Proteomes" id="UP000016666"/>
    </source>
</evidence>
<dbReference type="OMA" id="IFVMYNC"/>
<dbReference type="GO" id="GO:0000049">
    <property type="term" value="F:tRNA binding"/>
    <property type="evidence" value="ECO:0007669"/>
    <property type="project" value="Ensembl"/>
</dbReference>
<reference evidence="3 4" key="1">
    <citation type="submission" date="2017-10" db="EMBL/GenBank/DDBJ databases">
        <title>A new Pekin duck reference genome.</title>
        <authorList>
            <person name="Hou Z.-C."/>
            <person name="Zhou Z.-K."/>
            <person name="Zhu F."/>
            <person name="Hou S.-S."/>
        </authorList>
    </citation>
    <scope>NUCLEOTIDE SEQUENCE [LARGE SCALE GENOMIC DNA]</scope>
</reference>
<accession>U3IH24</accession>
<evidence type="ECO:0000313" key="3">
    <source>
        <dbReference type="Ensembl" id="ENSAPLP00000006546.2"/>
    </source>
</evidence>
<dbReference type="Pfam" id="PF05746">
    <property type="entry name" value="DALR_1"/>
    <property type="match status" value="1"/>
</dbReference>
<reference evidence="3" key="2">
    <citation type="submission" date="2025-08" db="UniProtKB">
        <authorList>
            <consortium name="Ensembl"/>
        </authorList>
    </citation>
    <scope>IDENTIFICATION</scope>
</reference>
<dbReference type="Proteomes" id="UP000016666">
    <property type="component" value="Chromosome 13"/>
</dbReference>
<dbReference type="SMART" id="SM00836">
    <property type="entry name" value="DALR_1"/>
    <property type="match status" value="1"/>
</dbReference>
<dbReference type="STRING" id="8840.ENSAPLP00000006546"/>
<dbReference type="InterPro" id="IPR037380">
    <property type="entry name" value="DALRD3"/>
</dbReference>
<organism evidence="3 4">
    <name type="scientific">Anas platyrhynchos platyrhynchos</name>
    <name type="common">Northern mallard</name>
    <dbReference type="NCBI Taxonomy" id="8840"/>
    <lineage>
        <taxon>Eukaryota</taxon>
        <taxon>Metazoa</taxon>
        <taxon>Chordata</taxon>
        <taxon>Craniata</taxon>
        <taxon>Vertebrata</taxon>
        <taxon>Euteleostomi</taxon>
        <taxon>Archelosauria</taxon>
        <taxon>Archosauria</taxon>
        <taxon>Dinosauria</taxon>
        <taxon>Saurischia</taxon>
        <taxon>Theropoda</taxon>
        <taxon>Coelurosauria</taxon>
        <taxon>Aves</taxon>
        <taxon>Neognathae</taxon>
        <taxon>Galloanserae</taxon>
        <taxon>Anseriformes</taxon>
        <taxon>Anatidae</taxon>
        <taxon>Anatinae</taxon>
        <taxon>Anas</taxon>
    </lineage>
</organism>
<dbReference type="GO" id="GO:0005524">
    <property type="term" value="F:ATP binding"/>
    <property type="evidence" value="ECO:0007669"/>
    <property type="project" value="InterPro"/>
</dbReference>
<feature type="compositionally biased region" description="Pro residues" evidence="1">
    <location>
        <begin position="102"/>
        <end position="113"/>
    </location>
</feature>
<dbReference type="Gene3D" id="1.10.730.10">
    <property type="entry name" value="Isoleucyl-tRNA Synthetase, Domain 1"/>
    <property type="match status" value="1"/>
</dbReference>
<sequence>METAEGRPAVAATLRALSEALGGPAGLWVKESSARNLRHRDFLAPRAALRAAFSGGQVPPDVIAAVTSASGPGALRVRGCQQTGAGLAVQLRRPEAFRQLLGPPPATQPPPAARPGQEQEPGQEAVVLHCPALRRPAALAPRHLRPVLLADHLAQLLRAQGVGIHLVPAVSKQGSLEVLRQLRVEWPCGGAASPDTVSALKQALSRCPYAAACEPGAASLPEDVVCKVHLKSFIQQQGLAGYDPNLDVLLVTEGKLRSLAELQQAVLQCTVSDPTVLPGSRSPDAEGQGSRCSVVHVVSCEEEFQQQQMDLLWRILDPGAPWFPAPCPAVQSPPEVSCRGCSERCLTPPTCPTDEAWTEVIDTLTVAAIRFELLSTAHRSQASSISTKGTKSGAFVMYNCARLATLFDTYQRAVEQGTYPPLPPASTLNFSCLREEGEWLLLFNYLLPFPEVLQQAAQLPAPSKGLRITANTEAVCKFLIQLSMDFSSYYNRVHILGEPFPHLFDQMFARLQLLGAVRDVFHRALATLHLPPLSQI</sequence>
<feature type="region of interest" description="Disordered" evidence="1">
    <location>
        <begin position="100"/>
        <end position="122"/>
    </location>
</feature>
<dbReference type="GO" id="GO:0106217">
    <property type="term" value="P:tRNA C3-cytosine methylation"/>
    <property type="evidence" value="ECO:0007669"/>
    <property type="project" value="Ensembl"/>
</dbReference>
<evidence type="ECO:0000259" key="2">
    <source>
        <dbReference type="SMART" id="SM00836"/>
    </source>
</evidence>
<dbReference type="Ensembl" id="ENSAPLT00000007192.2">
    <property type="protein sequence ID" value="ENSAPLP00000006546.2"/>
    <property type="gene ID" value="ENSAPLG00000006918.2"/>
</dbReference>
<dbReference type="GO" id="GO:0004814">
    <property type="term" value="F:arginine-tRNA ligase activity"/>
    <property type="evidence" value="ECO:0007669"/>
    <property type="project" value="InterPro"/>
</dbReference>
<dbReference type="PANTHER" id="PTHR16043">
    <property type="entry name" value="DALRD3 PROTEIN"/>
    <property type="match status" value="1"/>
</dbReference>
<feature type="domain" description="DALR anticodon binding" evidence="2">
    <location>
        <begin position="396"/>
        <end position="536"/>
    </location>
</feature>
<protein>
    <submittedName>
        <fullName evidence="3">DALR anticodon binding domain containing 3</fullName>
    </submittedName>
</protein>
<dbReference type="SUPFAM" id="SSF47323">
    <property type="entry name" value="Anticodon-binding domain of a subclass of class I aminoacyl-tRNA synthetases"/>
    <property type="match status" value="1"/>
</dbReference>
<keyword evidence="4" id="KW-1185">Reference proteome</keyword>
<reference evidence="3" key="3">
    <citation type="submission" date="2025-09" db="UniProtKB">
        <authorList>
            <consortium name="Ensembl"/>
        </authorList>
    </citation>
    <scope>IDENTIFICATION</scope>
</reference>
<dbReference type="HOGENOM" id="CLU_041286_1_0_1"/>
<evidence type="ECO:0000256" key="1">
    <source>
        <dbReference type="SAM" id="MobiDB-lite"/>
    </source>
</evidence>
<name>U3IH24_ANAPP</name>